<dbReference type="Gene3D" id="3.90.45.10">
    <property type="entry name" value="Peptide deformylase"/>
    <property type="match status" value="1"/>
</dbReference>
<feature type="active site" evidence="2">
    <location>
        <position position="134"/>
    </location>
</feature>
<dbReference type="RefSeq" id="WP_150962734.1">
    <property type="nucleotide sequence ID" value="NZ_VZZJ01000005.1"/>
</dbReference>
<dbReference type="NCBIfam" id="TIGR00079">
    <property type="entry name" value="pept_deformyl"/>
    <property type="match status" value="1"/>
</dbReference>
<evidence type="ECO:0000313" key="4">
    <source>
        <dbReference type="Proteomes" id="UP000441523"/>
    </source>
</evidence>
<comment type="similarity">
    <text evidence="1 2">Belongs to the polypeptide deformylase family.</text>
</comment>
<dbReference type="HAMAP" id="MF_00163">
    <property type="entry name" value="Pep_deformylase"/>
    <property type="match status" value="1"/>
</dbReference>
<name>A0A6N6MS15_9HYPH</name>
<reference evidence="3 4" key="1">
    <citation type="submission" date="2019-09" db="EMBL/GenBank/DDBJ databases">
        <title>YIM 132548 draft genome.</title>
        <authorList>
            <person name="Jiang L."/>
        </authorList>
    </citation>
    <scope>NUCLEOTIDE SEQUENCE [LARGE SCALE GENOMIC DNA]</scope>
    <source>
        <strain evidence="3 4">YIM 132548</strain>
    </source>
</reference>
<dbReference type="InterPro" id="IPR023635">
    <property type="entry name" value="Peptide_deformylase"/>
</dbReference>
<organism evidence="3 4">
    <name type="scientific">Methylobacterium planeticum</name>
    <dbReference type="NCBI Taxonomy" id="2615211"/>
    <lineage>
        <taxon>Bacteria</taxon>
        <taxon>Pseudomonadati</taxon>
        <taxon>Pseudomonadota</taxon>
        <taxon>Alphaproteobacteria</taxon>
        <taxon>Hyphomicrobiales</taxon>
        <taxon>Methylobacteriaceae</taxon>
        <taxon>Methylobacterium</taxon>
    </lineage>
</organism>
<evidence type="ECO:0000256" key="2">
    <source>
        <dbReference type="HAMAP-Rule" id="MF_00163"/>
    </source>
</evidence>
<dbReference type="PANTHER" id="PTHR10458">
    <property type="entry name" value="PEPTIDE DEFORMYLASE"/>
    <property type="match status" value="1"/>
</dbReference>
<dbReference type="Proteomes" id="UP000441523">
    <property type="component" value="Unassembled WGS sequence"/>
</dbReference>
<proteinExistence type="inferred from homology"/>
<evidence type="ECO:0000256" key="1">
    <source>
        <dbReference type="ARBA" id="ARBA00010759"/>
    </source>
</evidence>
<keyword evidence="3" id="KW-0378">Hydrolase</keyword>
<sequence>MPARPLIYFPDPRLRARAEPVLVFDEALRELALDIRDTLDAAQAVGLTAPHIGRPLRLVVLRLEPGAPHHVYVNPEIVWASPERAAGTEGSVLMPGVAETVERARAVRIRYRDLAGAEREDEAEGFRAACLQHEIDQLDGIFWLERLSRLRRERALKRYAKLRRDARPEAP</sequence>
<dbReference type="NCBIfam" id="NF009484">
    <property type="entry name" value="PRK12846.1-5"/>
    <property type="match status" value="1"/>
</dbReference>
<dbReference type="Pfam" id="PF01327">
    <property type="entry name" value="Pep_deformylase"/>
    <property type="match status" value="1"/>
</dbReference>
<keyword evidence="4" id="KW-1185">Reference proteome</keyword>
<comment type="caution">
    <text evidence="2">Lacks conserved residue(s) required for the propagation of feature annotation.</text>
</comment>
<dbReference type="PRINTS" id="PR01576">
    <property type="entry name" value="PDEFORMYLASE"/>
</dbReference>
<gene>
    <name evidence="3" type="ORF">F6X51_08160</name>
</gene>
<accession>A0A6N6MS15</accession>
<dbReference type="AlphaFoldDB" id="A0A6N6MS15"/>
<dbReference type="SUPFAM" id="SSF56420">
    <property type="entry name" value="Peptide deformylase"/>
    <property type="match status" value="1"/>
</dbReference>
<dbReference type="CDD" id="cd00487">
    <property type="entry name" value="Pep_deformylase"/>
    <property type="match status" value="1"/>
</dbReference>
<dbReference type="GO" id="GO:0042586">
    <property type="term" value="F:peptide deformylase activity"/>
    <property type="evidence" value="ECO:0007669"/>
    <property type="project" value="InterPro"/>
</dbReference>
<dbReference type="EMBL" id="VZZJ01000005">
    <property type="protein sequence ID" value="KAB1074337.1"/>
    <property type="molecule type" value="Genomic_DNA"/>
</dbReference>
<comment type="caution">
    <text evidence="3">The sequence shown here is derived from an EMBL/GenBank/DDBJ whole genome shotgun (WGS) entry which is preliminary data.</text>
</comment>
<dbReference type="PANTHER" id="PTHR10458:SF22">
    <property type="entry name" value="PEPTIDE DEFORMYLASE"/>
    <property type="match status" value="1"/>
</dbReference>
<protein>
    <recommendedName>
        <fullName evidence="2">Peptide deformylase-like</fullName>
    </recommendedName>
    <alternativeName>
        <fullName evidence="2">Polypeptide deformylase-like</fullName>
    </alternativeName>
</protein>
<dbReference type="PIRSF" id="PIRSF004749">
    <property type="entry name" value="Pep_def"/>
    <property type="match status" value="1"/>
</dbReference>
<evidence type="ECO:0000313" key="3">
    <source>
        <dbReference type="EMBL" id="KAB1074337.1"/>
    </source>
</evidence>
<dbReference type="InterPro" id="IPR036821">
    <property type="entry name" value="Peptide_deformylase_sf"/>
</dbReference>